<feature type="compositionally biased region" description="Polar residues" evidence="1">
    <location>
        <begin position="160"/>
        <end position="177"/>
    </location>
</feature>
<feature type="compositionally biased region" description="Polar residues" evidence="1">
    <location>
        <begin position="1044"/>
        <end position="1053"/>
    </location>
</feature>
<dbReference type="KEGG" id="emc:129344850"/>
<keyword evidence="2" id="KW-1185">Reference proteome</keyword>
<feature type="region of interest" description="Disordered" evidence="1">
    <location>
        <begin position="154"/>
        <end position="197"/>
    </location>
</feature>
<feature type="compositionally biased region" description="Polar residues" evidence="1">
    <location>
        <begin position="20"/>
        <end position="31"/>
    </location>
</feature>
<feature type="compositionally biased region" description="Basic and acidic residues" evidence="1">
    <location>
        <begin position="604"/>
        <end position="617"/>
    </location>
</feature>
<reference evidence="3" key="1">
    <citation type="submission" date="2025-08" db="UniProtKB">
        <authorList>
            <consortium name="RefSeq"/>
        </authorList>
    </citation>
    <scope>IDENTIFICATION</scope>
    <source>
        <tissue evidence="3">Blood</tissue>
    </source>
</reference>
<dbReference type="Proteomes" id="UP001190640">
    <property type="component" value="Chromosome 17"/>
</dbReference>
<dbReference type="InterPro" id="IPR031473">
    <property type="entry name" value="DUF4684"/>
</dbReference>
<dbReference type="RefSeq" id="XP_054857730.1">
    <property type="nucleotide sequence ID" value="XM_055001755.1"/>
</dbReference>
<name>A0AA97KKJ8_EUBMA</name>
<organism evidence="2 3">
    <name type="scientific">Eublepharis macularius</name>
    <name type="common">Leopard gecko</name>
    <name type="synonym">Cyrtodactylus macularius</name>
    <dbReference type="NCBI Taxonomy" id="481883"/>
    <lineage>
        <taxon>Eukaryota</taxon>
        <taxon>Metazoa</taxon>
        <taxon>Chordata</taxon>
        <taxon>Craniata</taxon>
        <taxon>Vertebrata</taxon>
        <taxon>Euteleostomi</taxon>
        <taxon>Lepidosauria</taxon>
        <taxon>Squamata</taxon>
        <taxon>Bifurcata</taxon>
        <taxon>Gekkota</taxon>
        <taxon>Eublepharidae</taxon>
        <taxon>Eublepharinae</taxon>
        <taxon>Eublepharis</taxon>
    </lineage>
</organism>
<feature type="compositionally biased region" description="Low complexity" evidence="1">
    <location>
        <begin position="233"/>
        <end position="243"/>
    </location>
</feature>
<evidence type="ECO:0000256" key="1">
    <source>
        <dbReference type="SAM" id="MobiDB-lite"/>
    </source>
</evidence>
<sequence length="1515" mass="170195">MENPNKVTRGRRKENVPPRLSSNTTPEQRNVQKNINVNLFSDSFSCAAVSRHRSGPPIPSRAASHGKSRVASVQGAKPTGRVLVQTNLSCPHQPLWHSPSGFSGGSSQQQSNLENKLRCCRWENAACVGDPPWHSAVDLGPNCSCLDPVGLKRGPKNDFSGRSQTPRDGLRLSSNDVSKGRTGNKDQHVLKQPRGGFSLLETTRGTAGDCFCPPELSERSSASSFLHDPRLCPVSPSRSSSSSPPGPALTLEHLSSSTSIGSHPTTATLQVLLCSSQVSADLHGSIQQLKKEAASMGAHGSFPWESKPFPRPHPSHVDPRVSGSGRLCAAEQLAREDSCARQASMKWRTSFAREWGLGSTPGALEYAEPHPAGYKCKNAGLYTHPVEASDQLRLPAFCNGVGSASWVCQGEESCSNPSFCYHRCCSGTQQVLERKGTSCPLKTHYHQKTRDPEELSSRFFHCSEVEHGDTPLGLPSFDGLEVPLETLHVRPPVNPGVTMYGTQSEGHLTYCSPEVGQFGKGSEYVDMCQLQDEPGGADGDPPTMRVLDEDALPLPAHNSLEEIAGKSFGEHSSAAMDGKGPTVFGGSAPGSKNFSTRDCWPDAEQGHGEELPAEKNAESSTLPRCEESRHGVDAVRKEALGRNNESMAGGKNRDSPRSTLLLAKCFAAWRNRVFGRRAAAQALYERQLLRKGLGALKWAVELRDVQVGIAQRRHNLTLLATSFCKWQRAMEKKRKEQASCTEMETHGRDFPTSLLGEKIAKGPIFRQLPAECLEAATQYSKAEGNLWLQIHHNQGVDKLCRTAQAVRDMRRLAAAFRLWRLQKEHLDKEQSRAQEACALLEKKRLRNVFRTWQSCCRATKRILPLMAQIQRRLVSRCFNTWKGFAEREACARCCRDRQRVGALRLCFQQWALMVQVREQARKTLRELLALRRRTAYERFGFAVNAPKTQPHLNTVRESQRNGPDTLDGLFVALVLQKMFYVWKTRWQQQQQADAVRRALERRQLRRALGHWRWKALSRTPLRRCPRDLAEDPFLASLDSDEFSQSSGFHSNTPALPVSSDSLDRESSLMDSSPGSFSSLVTITDSRQLPHLVSSPTPSLGWEDLGQEAVEPCIQNQNIGKEDFVRGPFQSWGVLGPDCEVHSITVSSSWESERSGGDEKDLFENQRQLLERCFACWSSQTLQNLKGKEFRRRTLLSWAFISWTVATARSSVQRKAQVWLESTRQQHLLASCFGKWKDEVLRTKQQKEEKNLPRSPAGCKTTWRWRKAVRGCQALRLNAGTTVQQSGSYWTKAAAMSLCLRQRSSLVGASKFMKISLSWPSQRRRSREEGLPSSLAVCARLNGSSFHVWLMLYRWQNRTAGPSQQGPLESPGRTEGRRKPVQIQDSSAETDSTRWLWRKYLRLWRRNVLLRRFQDARRMRLLVRAWLLWKDACRTEWVIQALAWQRLAQWGWKAWRRRCLQAWVAEHFLEAQNRSLLNRAFGRWRHLAAKANDQPQGSFEISKPVSHNKVADLTRA</sequence>
<feature type="region of interest" description="Disordered" evidence="1">
    <location>
        <begin position="51"/>
        <end position="77"/>
    </location>
</feature>
<feature type="region of interest" description="Disordered" evidence="1">
    <location>
        <begin position="1044"/>
        <end position="1074"/>
    </location>
</feature>
<feature type="region of interest" description="Disordered" evidence="1">
    <location>
        <begin position="229"/>
        <end position="261"/>
    </location>
</feature>
<proteinExistence type="predicted"/>
<evidence type="ECO:0000313" key="2">
    <source>
        <dbReference type="Proteomes" id="UP001190640"/>
    </source>
</evidence>
<feature type="compositionally biased region" description="Basic and acidic residues" evidence="1">
    <location>
        <begin position="624"/>
        <end position="640"/>
    </location>
</feature>
<feature type="region of interest" description="Disordered" evidence="1">
    <location>
        <begin position="1360"/>
        <end position="1385"/>
    </location>
</feature>
<dbReference type="GeneID" id="129344850"/>
<feature type="region of interest" description="Disordered" evidence="1">
    <location>
        <begin position="1"/>
        <end position="31"/>
    </location>
</feature>
<dbReference type="CTD" id="137671266"/>
<accession>A0AA97KKJ8</accession>
<dbReference type="PANTHER" id="PTHR38493:SF1">
    <property type="entry name" value="SFI1 SPINDLE BODY DOMAIN-CONTAINING PROTEIN"/>
    <property type="match status" value="1"/>
</dbReference>
<dbReference type="PANTHER" id="PTHR38493">
    <property type="entry name" value="CHROMOSOME 1 OPEN READING FRAME 167"/>
    <property type="match status" value="1"/>
</dbReference>
<evidence type="ECO:0000313" key="3">
    <source>
        <dbReference type="RefSeq" id="XP_054857730.1"/>
    </source>
</evidence>
<protein>
    <submittedName>
        <fullName evidence="3">Uncharacterized protein C1orf167 homolog</fullName>
    </submittedName>
</protein>
<feature type="region of interest" description="Disordered" evidence="1">
    <location>
        <begin position="596"/>
        <end position="655"/>
    </location>
</feature>
<gene>
    <name evidence="3" type="primary">C17H1orf167</name>
</gene>